<reference evidence="1" key="1">
    <citation type="journal article" date="2023" name="Microb. Genom.">
        <title>Mesoterricola silvestris gen. nov., sp. nov., Mesoterricola sediminis sp. nov., Geothrix oryzae sp. nov., Geothrix edaphica sp. nov., Geothrix rubra sp. nov., and Geothrix limicola sp. nov., six novel members of Acidobacteriota isolated from soils.</title>
        <authorList>
            <person name="Weisberg A.J."/>
            <person name="Pearce E."/>
            <person name="Kramer C.G."/>
            <person name="Chang J.H."/>
            <person name="Clarke C.R."/>
        </authorList>
    </citation>
    <scope>NUCLEOTIDE SEQUENCE</scope>
    <source>
        <strain evidence="1">ND06-05F</strain>
    </source>
</reference>
<evidence type="ECO:0000313" key="1">
    <source>
        <dbReference type="EMBL" id="MDX3136069.1"/>
    </source>
</evidence>
<name>A0AAJ2PYG2_9ACTN</name>
<evidence type="ECO:0000313" key="2">
    <source>
        <dbReference type="Proteomes" id="UP001273589"/>
    </source>
</evidence>
<gene>
    <name evidence="1" type="ORF">PV367_41185</name>
</gene>
<protein>
    <submittedName>
        <fullName evidence="1">Uncharacterized protein</fullName>
    </submittedName>
</protein>
<dbReference type="RefSeq" id="WP_319698832.1">
    <property type="nucleotide sequence ID" value="NZ_JARAWN010000502.1"/>
</dbReference>
<dbReference type="AlphaFoldDB" id="A0AAJ2PYG2"/>
<comment type="caution">
    <text evidence="1">The sequence shown here is derived from an EMBL/GenBank/DDBJ whole genome shotgun (WGS) entry which is preliminary data.</text>
</comment>
<dbReference type="EMBL" id="JARAWN010000502">
    <property type="protein sequence ID" value="MDX3136069.1"/>
    <property type="molecule type" value="Genomic_DNA"/>
</dbReference>
<proteinExistence type="predicted"/>
<accession>A0AAJ2PYG2</accession>
<organism evidence="1 2">
    <name type="scientific">Streptomyces europaeiscabiei</name>
    <dbReference type="NCBI Taxonomy" id="146819"/>
    <lineage>
        <taxon>Bacteria</taxon>
        <taxon>Bacillati</taxon>
        <taxon>Actinomycetota</taxon>
        <taxon>Actinomycetes</taxon>
        <taxon>Kitasatosporales</taxon>
        <taxon>Streptomycetaceae</taxon>
        <taxon>Streptomyces</taxon>
    </lineage>
</organism>
<sequence>MPWKLIGRRVDLRSTEPFERGQHVAAAHAVLAVAVAVAVTERIVTPVAALPCQDAGAPCACVRLAQM</sequence>
<dbReference type="Proteomes" id="UP001273589">
    <property type="component" value="Unassembled WGS sequence"/>
</dbReference>